<dbReference type="Pfam" id="PF12276">
    <property type="entry name" value="DUF3617"/>
    <property type="match status" value="1"/>
</dbReference>
<gene>
    <name evidence="2" type="ORF">E6B08_29990</name>
</gene>
<evidence type="ECO:0000313" key="3">
    <source>
        <dbReference type="Proteomes" id="UP000298551"/>
    </source>
</evidence>
<dbReference type="OrthoDB" id="7003228at2"/>
<name>A0A4D6XIR8_PSEPU</name>
<dbReference type="Proteomes" id="UP000298551">
    <property type="component" value="Chromosome"/>
</dbReference>
<dbReference type="AlphaFoldDB" id="A0A4D6XIR8"/>
<proteinExistence type="predicted"/>
<dbReference type="RefSeq" id="WP_136917280.1">
    <property type="nucleotide sequence ID" value="NZ_CP039371.1"/>
</dbReference>
<dbReference type="InterPro" id="IPR022061">
    <property type="entry name" value="DUF3617"/>
</dbReference>
<organism evidence="2 3">
    <name type="scientific">Pseudomonas putida</name>
    <name type="common">Arthrobacter siderocapsulatus</name>
    <dbReference type="NCBI Taxonomy" id="303"/>
    <lineage>
        <taxon>Bacteria</taxon>
        <taxon>Pseudomonadati</taxon>
        <taxon>Pseudomonadota</taxon>
        <taxon>Gammaproteobacteria</taxon>
        <taxon>Pseudomonadales</taxon>
        <taxon>Pseudomonadaceae</taxon>
        <taxon>Pseudomonas</taxon>
    </lineage>
</organism>
<reference evidence="3" key="1">
    <citation type="submission" date="2019-04" db="EMBL/GenBank/DDBJ databases">
        <title>Genome sequence of Pseudomonas putida 1290, an auxin catabolizing strain.</title>
        <authorList>
            <person name="Laird T.S."/>
            <person name="Leveau J.H.J."/>
        </authorList>
    </citation>
    <scope>NUCLEOTIDE SEQUENCE [LARGE SCALE GENOMIC DNA]</scope>
    <source>
        <strain evidence="3">1290</strain>
    </source>
</reference>
<dbReference type="EMBL" id="CP039371">
    <property type="protein sequence ID" value="QCI15337.1"/>
    <property type="molecule type" value="Genomic_DNA"/>
</dbReference>
<evidence type="ECO:0000256" key="1">
    <source>
        <dbReference type="SAM" id="SignalP"/>
    </source>
</evidence>
<feature type="chain" id="PRO_5020352220" evidence="1">
    <location>
        <begin position="26"/>
        <end position="179"/>
    </location>
</feature>
<evidence type="ECO:0000313" key="2">
    <source>
        <dbReference type="EMBL" id="QCI15337.1"/>
    </source>
</evidence>
<protein>
    <submittedName>
        <fullName evidence="2">DUF3617 domain-containing protein</fullName>
    </submittedName>
</protein>
<feature type="signal peptide" evidence="1">
    <location>
        <begin position="1"/>
        <end position="25"/>
    </location>
</feature>
<keyword evidence="1" id="KW-0732">Signal</keyword>
<accession>A0A4D6XIR8</accession>
<sequence length="179" mass="19238">MKNRLPVLASLLALPLGLSSALVQAQMLQPGLWELTTSNMQVDGKPLPDMEFMLGQLKNLPPEQRAMLEGTLAKQGVTVGGKGVRSCLTPEQVATNDIPLQDPQSGCTQKITDRTGNVWKFQFSCPKAQGSGQATFLSDKEFTTQVSGTFNASGVQQQGSMNTRAVWLGNDCGTVKPRT</sequence>